<dbReference type="EMBL" id="CP060138">
    <property type="protein sequence ID" value="QQV74986.1"/>
    <property type="molecule type" value="Genomic_DNA"/>
</dbReference>
<accession>A0A9E6MHK6</accession>
<keyword evidence="3" id="KW-1185">Reference proteome</keyword>
<evidence type="ECO:0000256" key="1">
    <source>
        <dbReference type="SAM" id="MobiDB-lite"/>
    </source>
</evidence>
<feature type="compositionally biased region" description="Low complexity" evidence="1">
    <location>
        <begin position="436"/>
        <end position="447"/>
    </location>
</feature>
<feature type="compositionally biased region" description="Polar residues" evidence="1">
    <location>
        <begin position="252"/>
        <end position="261"/>
    </location>
</feature>
<sequence>MTPEWLPPSQNSAVLDKLKEAVDDYISELQNEKLSKDTSPKHVNIDNVLPKIRTLFNDELAKDTSPKHVNIDNVLPKIRILFNDELAKDTSPMQEAIPAPPALSWNTHPIFGDTIKFLKRFKEEIDKFPQDSKASTIPLYLSNVNRNLGRSEFLASMVSTSQKDVRINDILDKLQKISTNCSKISNSDDKFNKEIKESFVEINTTLKNIIEYKGPEIEYLNSNIEKVQKNLSRLESFTYELSKNTSPKHTKQSTQEQPKISTGAVTGIKDRIAKFEADSDSKIKKYWTEEKKQTVEKQHENTQSDYITPKKNFEFENRGKEIKENSTKNLINKFEKGFDSKITRYWTSPEEWEKWEEEKQKGTGKENELIRPRTKFLIEHSKHAQSKDNAPKRQTKSYIEASEDTYIKEGNTKSLKDKFENLAKEAKKIGTQAQQSSKSSSSPSIKPTGRSKDGRVI</sequence>
<proteinExistence type="predicted"/>
<name>A0A9E6MHK6_9RICK</name>
<evidence type="ECO:0000313" key="3">
    <source>
        <dbReference type="Proteomes" id="UP000595296"/>
    </source>
</evidence>
<protein>
    <submittedName>
        <fullName evidence="2">Uncharacterized protein</fullName>
    </submittedName>
</protein>
<feature type="region of interest" description="Disordered" evidence="1">
    <location>
        <begin position="242"/>
        <end position="261"/>
    </location>
</feature>
<dbReference type="Proteomes" id="UP000595296">
    <property type="component" value="Chromosome"/>
</dbReference>
<organism evidence="2 3">
    <name type="scientific">Rickettsia tillamookensis</name>
    <dbReference type="NCBI Taxonomy" id="2761623"/>
    <lineage>
        <taxon>Bacteria</taxon>
        <taxon>Pseudomonadati</taxon>
        <taxon>Pseudomonadota</taxon>
        <taxon>Alphaproteobacteria</taxon>
        <taxon>Rickettsiales</taxon>
        <taxon>Rickettsiaceae</taxon>
        <taxon>Rickettsieae</taxon>
        <taxon>Rickettsia</taxon>
        <taxon>spotted fever group</taxon>
    </lineage>
</organism>
<feature type="region of interest" description="Disordered" evidence="1">
    <location>
        <begin position="426"/>
        <end position="457"/>
    </location>
</feature>
<reference evidence="2 3" key="1">
    <citation type="journal article" date="2021" name="Int. J. Syst. Evol. Microbiol.">
        <title>Characterization of a novel transitional group Rickettsia species (Rickettsia tillamookensis sp. nov.) from the western black-legged tick, Ixodes pacificus.</title>
        <authorList>
            <person name="Gauthier D.T."/>
            <person name="Karpathy S.E."/>
            <person name="Grizzard S.L."/>
            <person name="Batra D."/>
            <person name="Rowe L.A."/>
            <person name="Paddock C.D."/>
        </authorList>
    </citation>
    <scope>NUCLEOTIDE SEQUENCE [LARGE SCALE GENOMIC DNA]</scope>
    <source>
        <strain evidence="2 3">Tillamook 23</strain>
    </source>
</reference>
<feature type="region of interest" description="Disordered" evidence="1">
    <location>
        <begin position="380"/>
        <end position="414"/>
    </location>
</feature>
<feature type="compositionally biased region" description="Basic and acidic residues" evidence="1">
    <location>
        <begin position="380"/>
        <end position="391"/>
    </location>
</feature>
<feature type="compositionally biased region" description="Basic and acidic residues" evidence="1">
    <location>
        <begin position="405"/>
        <end position="414"/>
    </location>
</feature>
<gene>
    <name evidence="2" type="ORF">H6P87_00529</name>
</gene>
<evidence type="ECO:0000313" key="2">
    <source>
        <dbReference type="EMBL" id="QQV74986.1"/>
    </source>
</evidence>